<accession>A0A0R1VXB7</accession>
<dbReference type="AlphaFoldDB" id="A0A0R1VXB7"/>
<evidence type="ECO:0000256" key="1">
    <source>
        <dbReference type="ARBA" id="ARBA00022490"/>
    </source>
</evidence>
<dbReference type="Proteomes" id="UP000051315">
    <property type="component" value="Unassembled WGS sequence"/>
</dbReference>
<evidence type="ECO:0000313" key="3">
    <source>
        <dbReference type="Proteomes" id="UP000051315"/>
    </source>
</evidence>
<dbReference type="STRING" id="1423735.FC15_GL001465"/>
<dbReference type="InterPro" id="IPR016979">
    <property type="entry name" value="DUF2129"/>
</dbReference>
<keyword evidence="3" id="KW-1185">Reference proteome</keyword>
<dbReference type="PIRSF" id="PIRSF031653">
    <property type="entry name" value="UCP031653"/>
    <property type="match status" value="1"/>
</dbReference>
<dbReference type="EMBL" id="AZFX01000040">
    <property type="protein sequence ID" value="KRM10234.1"/>
    <property type="molecule type" value="Genomic_DNA"/>
</dbReference>
<name>A0A0R1VXB7_9LACO</name>
<comment type="caution">
    <text evidence="2">The sequence shown here is derived from an EMBL/GenBank/DDBJ whole genome shotgun (WGS) entry which is preliminary data.</text>
</comment>
<proteinExistence type="predicted"/>
<keyword evidence="1" id="KW-0963">Cytoplasm</keyword>
<dbReference type="Pfam" id="PF09902">
    <property type="entry name" value="DUF2129"/>
    <property type="match status" value="1"/>
</dbReference>
<evidence type="ECO:0000313" key="2">
    <source>
        <dbReference type="EMBL" id="KRM10234.1"/>
    </source>
</evidence>
<dbReference type="RefSeq" id="WP_235803334.1">
    <property type="nucleotide sequence ID" value="NZ_AZFX01000040.1"/>
</dbReference>
<reference evidence="2 3" key="1">
    <citation type="journal article" date="2015" name="Genome Announc.">
        <title>Expanding the biotechnology potential of lactobacilli through comparative genomics of 213 strains and associated genera.</title>
        <authorList>
            <person name="Sun Z."/>
            <person name="Harris H.M."/>
            <person name="McCann A."/>
            <person name="Guo C."/>
            <person name="Argimon S."/>
            <person name="Zhang W."/>
            <person name="Yang X."/>
            <person name="Jeffery I.B."/>
            <person name="Cooney J.C."/>
            <person name="Kagawa T.F."/>
            <person name="Liu W."/>
            <person name="Song Y."/>
            <person name="Salvetti E."/>
            <person name="Wrobel A."/>
            <person name="Rasinkangas P."/>
            <person name="Parkhill J."/>
            <person name="Rea M.C."/>
            <person name="O'Sullivan O."/>
            <person name="Ritari J."/>
            <person name="Douillard F.P."/>
            <person name="Paul Ross R."/>
            <person name="Yang R."/>
            <person name="Briner A.E."/>
            <person name="Felis G.E."/>
            <person name="de Vos W.M."/>
            <person name="Barrangou R."/>
            <person name="Klaenhammer T.R."/>
            <person name="Caufield P.W."/>
            <person name="Cui Y."/>
            <person name="Zhang H."/>
            <person name="O'Toole P.W."/>
        </authorList>
    </citation>
    <scope>NUCLEOTIDE SEQUENCE [LARGE SCALE GENOMIC DNA]</scope>
    <source>
        <strain evidence="2 3">DSM 17758</strain>
    </source>
</reference>
<protein>
    <submittedName>
        <fullName evidence="2">Uncharacterized protein</fullName>
    </submittedName>
</protein>
<sequence length="89" mass="10488">MKERISLSVWLYSLKQVRQLRRYGMIYHISKRMKYVVLYLDEAQLESTVKALNELRFVRKVDVSPRKQLDLNLGMKLDREALAASSGEN</sequence>
<dbReference type="PATRIC" id="fig|1423735.3.peg.1515"/>
<organism evidence="2 3">
    <name type="scientific">Lapidilactobacillus concavus DSM 17758</name>
    <dbReference type="NCBI Taxonomy" id="1423735"/>
    <lineage>
        <taxon>Bacteria</taxon>
        <taxon>Bacillati</taxon>
        <taxon>Bacillota</taxon>
        <taxon>Bacilli</taxon>
        <taxon>Lactobacillales</taxon>
        <taxon>Lactobacillaceae</taxon>
        <taxon>Lapidilactobacillus</taxon>
    </lineage>
</organism>
<gene>
    <name evidence="2" type="ORF">FC15_GL001465</name>
</gene>